<dbReference type="VEuPathDB" id="FungiDB:EMCG_08375"/>
<comment type="subcellular location">
    <subcellularLocation>
        <location evidence="1">Endomembrane system</location>
        <topology evidence="1">Multi-pass membrane protein</topology>
    </subcellularLocation>
</comment>
<feature type="transmembrane region" description="Helical" evidence="8">
    <location>
        <begin position="377"/>
        <end position="399"/>
    </location>
</feature>
<dbReference type="EMBL" id="PDND01000137">
    <property type="protein sequence ID" value="PGH31207.1"/>
    <property type="molecule type" value="Genomic_DNA"/>
</dbReference>
<evidence type="ECO:0000313" key="10">
    <source>
        <dbReference type="EMBL" id="PGH31207.1"/>
    </source>
</evidence>
<organism evidence="10 11">
    <name type="scientific">[Emmonsia] crescens</name>
    <dbReference type="NCBI Taxonomy" id="73230"/>
    <lineage>
        <taxon>Eukaryota</taxon>
        <taxon>Fungi</taxon>
        <taxon>Dikarya</taxon>
        <taxon>Ascomycota</taxon>
        <taxon>Pezizomycotina</taxon>
        <taxon>Eurotiomycetes</taxon>
        <taxon>Eurotiomycetidae</taxon>
        <taxon>Onygenales</taxon>
        <taxon>Ajellomycetaceae</taxon>
        <taxon>Emergomyces</taxon>
    </lineage>
</organism>
<evidence type="ECO:0000256" key="6">
    <source>
        <dbReference type="ARBA" id="ARBA00023065"/>
    </source>
</evidence>
<evidence type="ECO:0000256" key="1">
    <source>
        <dbReference type="ARBA" id="ARBA00004127"/>
    </source>
</evidence>
<dbReference type="PANTHER" id="PTHR31503">
    <property type="entry name" value="VACUOLAR CALCIUM ION TRANSPORTER"/>
    <property type="match status" value="1"/>
</dbReference>
<dbReference type="GO" id="GO:0012505">
    <property type="term" value="C:endomembrane system"/>
    <property type="evidence" value="ECO:0007669"/>
    <property type="project" value="UniProtKB-SubCell"/>
</dbReference>
<feature type="transmembrane region" description="Helical" evidence="8">
    <location>
        <begin position="405"/>
        <end position="426"/>
    </location>
</feature>
<dbReference type="InterPro" id="IPR044880">
    <property type="entry name" value="NCX_ion-bd_dom_sf"/>
</dbReference>
<evidence type="ECO:0000259" key="9">
    <source>
        <dbReference type="Pfam" id="PF01699"/>
    </source>
</evidence>
<keyword evidence="4 8" id="KW-0812">Transmembrane</keyword>
<evidence type="ECO:0000313" key="11">
    <source>
        <dbReference type="Proteomes" id="UP000226031"/>
    </source>
</evidence>
<evidence type="ECO:0000256" key="2">
    <source>
        <dbReference type="ARBA" id="ARBA00008170"/>
    </source>
</evidence>
<sequence length="443" mass="47742">MHHSMGHECPINPTVVFSINAVAIIPLASLLSFATENVTRNLGDQVGTLLNVTFGNAVELISLEQHFNLHTPLWAAISCLIIQKLLTKILTANSIALVALKSHAYFYESTPQHKIDEEFHPGVVLAELLSWETAKIIGKAPQQRQGIVDNLVIRVLDKEDQPPSDSTGFTHAERHVNFTADTAHSAEAESVKRPFNVCSLSTRQVFPQVFANGPHLCNTHTTPTVPSGSQCNSHENQCGLRRAGSLSSRFRSLLSQPIMPSAHPLPQLMAVVPPESPNGIETEARGSLHLSRTVSDIPLLVSTGLVAVCAEFLVDSIDYLVESTGVSQAFIVSIILPIVGNAAEHITAVVVASENKIDLAIGVALGSKWCLNTEMSLYFSLFKTVSLFASAFIVSYLVLDGRTNYLEGALFISAYVIIALAAFFYLSCENLSSASGPRDAGGC</sequence>
<dbReference type="Gene3D" id="1.20.1420.30">
    <property type="entry name" value="NCX, central ion-binding region"/>
    <property type="match status" value="1"/>
</dbReference>
<name>A0A2B7ZEG9_9EURO</name>
<proteinExistence type="inferred from homology"/>
<keyword evidence="11" id="KW-1185">Reference proteome</keyword>
<comment type="caution">
    <text evidence="10">The sequence shown here is derived from an EMBL/GenBank/DDBJ whole genome shotgun (WGS) entry which is preliminary data.</text>
</comment>
<evidence type="ECO:0000256" key="3">
    <source>
        <dbReference type="ARBA" id="ARBA00022448"/>
    </source>
</evidence>
<dbReference type="InterPro" id="IPR004713">
    <property type="entry name" value="CaH_exchang"/>
</dbReference>
<keyword evidence="5 8" id="KW-1133">Transmembrane helix</keyword>
<comment type="similarity">
    <text evidence="2">Belongs to the Ca(2+):cation antiporter (CaCA) (TC 2.A.19) family.</text>
</comment>
<keyword evidence="7 8" id="KW-0472">Membrane</keyword>
<accession>A0A2B7ZEG9</accession>
<evidence type="ECO:0000256" key="4">
    <source>
        <dbReference type="ARBA" id="ARBA00022692"/>
    </source>
</evidence>
<protein>
    <submittedName>
        <fullName evidence="10">Calcium/proton exchanger</fullName>
    </submittedName>
</protein>
<evidence type="ECO:0000256" key="5">
    <source>
        <dbReference type="ARBA" id="ARBA00022989"/>
    </source>
</evidence>
<reference evidence="10 11" key="1">
    <citation type="submission" date="2017-10" db="EMBL/GenBank/DDBJ databases">
        <title>Comparative genomics in systemic dimorphic fungi from Ajellomycetaceae.</title>
        <authorList>
            <person name="Munoz J.F."/>
            <person name="Mcewen J.G."/>
            <person name="Clay O.K."/>
            <person name="Cuomo C.A."/>
        </authorList>
    </citation>
    <scope>NUCLEOTIDE SEQUENCE [LARGE SCALE GENOMIC DNA]</scope>
    <source>
        <strain evidence="10 11">UAMH4076</strain>
    </source>
</reference>
<dbReference type="GO" id="GO:0006874">
    <property type="term" value="P:intracellular calcium ion homeostasis"/>
    <property type="evidence" value="ECO:0007669"/>
    <property type="project" value="TreeGrafter"/>
</dbReference>
<feature type="domain" description="Sodium/calcium exchanger membrane region" evidence="9">
    <location>
        <begin position="299"/>
        <end position="368"/>
    </location>
</feature>
<keyword evidence="6" id="KW-0406">Ion transport</keyword>
<dbReference type="GO" id="GO:0000329">
    <property type="term" value="C:fungal-type vacuole membrane"/>
    <property type="evidence" value="ECO:0007669"/>
    <property type="project" value="TreeGrafter"/>
</dbReference>
<evidence type="ECO:0000256" key="7">
    <source>
        <dbReference type="ARBA" id="ARBA00023136"/>
    </source>
</evidence>
<dbReference type="PANTHER" id="PTHR31503:SF18">
    <property type="entry name" value="CA(2+)_H(+) EXCHANGER, PUTATIVE (EUROFUNG)-RELATED"/>
    <property type="match status" value="1"/>
</dbReference>
<dbReference type="InterPro" id="IPR004837">
    <property type="entry name" value="NaCa_Exmemb"/>
</dbReference>
<dbReference type="Pfam" id="PF01699">
    <property type="entry name" value="Na_Ca_ex"/>
    <property type="match status" value="1"/>
</dbReference>
<keyword evidence="3" id="KW-0813">Transport</keyword>
<evidence type="ECO:0000256" key="8">
    <source>
        <dbReference type="SAM" id="Phobius"/>
    </source>
</evidence>
<feature type="transmembrane region" description="Helical" evidence="8">
    <location>
        <begin position="15"/>
        <end position="34"/>
    </location>
</feature>
<dbReference type="STRING" id="73230.A0A2B7ZEG9"/>
<dbReference type="Proteomes" id="UP000226031">
    <property type="component" value="Unassembled WGS sequence"/>
</dbReference>
<dbReference type="VEuPathDB" id="FungiDB:EMCG_08374"/>
<gene>
    <name evidence="10" type="ORF">GX50_06039</name>
</gene>
<dbReference type="GO" id="GO:0015369">
    <property type="term" value="F:calcium:proton antiporter activity"/>
    <property type="evidence" value="ECO:0007669"/>
    <property type="project" value="TreeGrafter"/>
</dbReference>
<dbReference type="AlphaFoldDB" id="A0A2B7ZEG9"/>